<keyword evidence="1" id="KW-0472">Membrane</keyword>
<dbReference type="eggNOG" id="ENOG5033K3Z">
    <property type="taxonomic scope" value="Bacteria"/>
</dbReference>
<evidence type="ECO:0000259" key="2">
    <source>
        <dbReference type="Pfam" id="PF14219"/>
    </source>
</evidence>
<evidence type="ECO:0000313" key="4">
    <source>
        <dbReference type="Proteomes" id="UP000006281"/>
    </source>
</evidence>
<keyword evidence="1" id="KW-1133">Transmembrane helix</keyword>
<dbReference type="EMBL" id="HE804045">
    <property type="protein sequence ID" value="CCH31511.1"/>
    <property type="molecule type" value="Genomic_DNA"/>
</dbReference>
<protein>
    <submittedName>
        <fullName evidence="3">Putative secreted protein</fullName>
    </submittedName>
</protein>
<dbReference type="Pfam" id="PF14219">
    <property type="entry name" value="DUF4328"/>
    <property type="match status" value="1"/>
</dbReference>
<dbReference type="STRING" id="1179773.BN6_42240"/>
<evidence type="ECO:0000313" key="3">
    <source>
        <dbReference type="EMBL" id="CCH31511.1"/>
    </source>
</evidence>
<sequence length="201" mass="21961">MGAGVLQNVRGLGVAVIVSVWVVVAVDVVFAAWDWLFLFAVDEPDPVLSALMDGVNAVWLVSGPAAVILVVAWLWQARSAVEGSPHRYGQRWVVWGWLPVVGLWVPRRVVADVWAASAPPPERARRSVVNWWWGLWLLYDLGTNAHFLVSILAVSDPDTMRTVVRFGAVFPVVAAGAAACLTVVVRRISSWQDVSTVERAA</sequence>
<dbReference type="PATRIC" id="fig|1179773.3.peg.4228"/>
<dbReference type="InterPro" id="IPR025565">
    <property type="entry name" value="DUF4328"/>
</dbReference>
<dbReference type="AlphaFoldDB" id="K0JZI7"/>
<feature type="transmembrane region" description="Helical" evidence="1">
    <location>
        <begin position="57"/>
        <end position="75"/>
    </location>
</feature>
<dbReference type="HOGENOM" id="CLU_1359593_0_0_11"/>
<accession>K0JZI7</accession>
<dbReference type="BioCyc" id="SESP1179773:BN6_RS42160-MONOMER"/>
<feature type="domain" description="DUF4328" evidence="2">
    <location>
        <begin position="54"/>
        <end position="189"/>
    </location>
</feature>
<feature type="transmembrane region" description="Helical" evidence="1">
    <location>
        <begin position="12"/>
        <end position="37"/>
    </location>
</feature>
<keyword evidence="4" id="KW-1185">Reference proteome</keyword>
<name>K0JZI7_SACES</name>
<evidence type="ECO:0000256" key="1">
    <source>
        <dbReference type="SAM" id="Phobius"/>
    </source>
</evidence>
<feature type="transmembrane region" description="Helical" evidence="1">
    <location>
        <begin position="166"/>
        <end position="185"/>
    </location>
</feature>
<keyword evidence="1" id="KW-0812">Transmembrane</keyword>
<feature type="transmembrane region" description="Helical" evidence="1">
    <location>
        <begin position="131"/>
        <end position="154"/>
    </location>
</feature>
<reference evidence="3 4" key="1">
    <citation type="journal article" date="2012" name="BMC Genomics">
        <title>Complete genome sequence of Saccharothrix espanaensis DSM 44229T and comparison to the other completely sequenced Pseudonocardiaceae.</title>
        <authorList>
            <person name="Strobel T."/>
            <person name="Al-Dilaimi A."/>
            <person name="Blom J."/>
            <person name="Gessner A."/>
            <person name="Kalinowski J."/>
            <person name="Luzhetska M."/>
            <person name="Puhler A."/>
            <person name="Szczepanowski R."/>
            <person name="Bechthold A."/>
            <person name="Ruckert C."/>
        </authorList>
    </citation>
    <scope>NUCLEOTIDE SEQUENCE [LARGE SCALE GENOMIC DNA]</scope>
    <source>
        <strain evidence="4">ATCC 51144 / DSM 44229 / JCM 9112 / NBRC 15066 / NRRL 15764</strain>
    </source>
</reference>
<gene>
    <name evidence="3" type="ordered locus">BN6_42240</name>
</gene>
<proteinExistence type="predicted"/>
<dbReference type="Proteomes" id="UP000006281">
    <property type="component" value="Chromosome"/>
</dbReference>
<organism evidence="3 4">
    <name type="scientific">Saccharothrix espanaensis (strain ATCC 51144 / DSM 44229 / JCM 9112 / NBRC 15066 / NRRL 15764)</name>
    <dbReference type="NCBI Taxonomy" id="1179773"/>
    <lineage>
        <taxon>Bacteria</taxon>
        <taxon>Bacillati</taxon>
        <taxon>Actinomycetota</taxon>
        <taxon>Actinomycetes</taxon>
        <taxon>Pseudonocardiales</taxon>
        <taxon>Pseudonocardiaceae</taxon>
        <taxon>Saccharothrix</taxon>
    </lineage>
</organism>
<dbReference type="KEGG" id="sesp:BN6_42240"/>